<gene>
    <name evidence="3" type="ORF">AT959_06185</name>
</gene>
<keyword evidence="4" id="KW-1185">Reference proteome</keyword>
<dbReference type="EMBL" id="LODL01000010">
    <property type="protein sequence ID" value="KXB31927.1"/>
    <property type="molecule type" value="Genomic_DNA"/>
</dbReference>
<comment type="similarity">
    <text evidence="1">Belongs to the universal stress protein A family.</text>
</comment>
<evidence type="ECO:0000259" key="2">
    <source>
        <dbReference type="Pfam" id="PF00582"/>
    </source>
</evidence>
<dbReference type="CDD" id="cd00293">
    <property type="entry name" value="USP-like"/>
    <property type="match status" value="1"/>
</dbReference>
<dbReference type="AlphaFoldDB" id="A0A133XLW2"/>
<sequence length="141" mass="15392">MKILLPVDGSACALRAVDHLIAHLAWYSEVPEIHLLHVHPPIPIGRVQAHIDKETLHAYYLEESQSQLVEAQQKLDAAGRFHTTHIHVGQPAEVIARVADELACDMIVMGSHGRGTVAGLVMGSVANRVLHLTQCPVLLVK</sequence>
<evidence type="ECO:0000256" key="1">
    <source>
        <dbReference type="ARBA" id="ARBA00008791"/>
    </source>
</evidence>
<dbReference type="STRING" id="281362.AT959_06185"/>
<dbReference type="PANTHER" id="PTHR46268:SF6">
    <property type="entry name" value="UNIVERSAL STRESS PROTEIN UP12"/>
    <property type="match status" value="1"/>
</dbReference>
<dbReference type="Gene3D" id="3.40.50.620">
    <property type="entry name" value="HUPs"/>
    <property type="match status" value="1"/>
</dbReference>
<dbReference type="InterPro" id="IPR014729">
    <property type="entry name" value="Rossmann-like_a/b/a_fold"/>
</dbReference>
<dbReference type="InterPro" id="IPR006015">
    <property type="entry name" value="Universal_stress_UspA"/>
</dbReference>
<protein>
    <submittedName>
        <fullName evidence="3">Universal stress protein UspA</fullName>
    </submittedName>
</protein>
<dbReference type="Proteomes" id="UP000070186">
    <property type="component" value="Unassembled WGS sequence"/>
</dbReference>
<accession>A0A133XLW2</accession>
<evidence type="ECO:0000313" key="3">
    <source>
        <dbReference type="EMBL" id="KXB31927.1"/>
    </source>
</evidence>
<evidence type="ECO:0000313" key="4">
    <source>
        <dbReference type="Proteomes" id="UP000070186"/>
    </source>
</evidence>
<organism evidence="3 4">
    <name type="scientific">Dechloromonas denitrificans</name>
    <dbReference type="NCBI Taxonomy" id="281362"/>
    <lineage>
        <taxon>Bacteria</taxon>
        <taxon>Pseudomonadati</taxon>
        <taxon>Pseudomonadota</taxon>
        <taxon>Betaproteobacteria</taxon>
        <taxon>Rhodocyclales</taxon>
        <taxon>Azonexaceae</taxon>
        <taxon>Dechloromonas</taxon>
    </lineage>
</organism>
<dbReference type="PRINTS" id="PR01438">
    <property type="entry name" value="UNVRSLSTRESS"/>
</dbReference>
<proteinExistence type="inferred from homology"/>
<name>A0A133XLW2_9RHOO</name>
<reference evidence="3 4" key="1">
    <citation type="submission" date="2015-12" db="EMBL/GenBank/DDBJ databases">
        <title>Nitrous oxide reduction kinetics distinguish bacteria harboring typical versus atypical NosZ.</title>
        <authorList>
            <person name="Yoon S."/>
            <person name="Nissen S."/>
            <person name="Park D."/>
            <person name="Sanford R.A."/>
            <person name="Loeffler F.E."/>
        </authorList>
    </citation>
    <scope>NUCLEOTIDE SEQUENCE [LARGE SCALE GENOMIC DNA]</scope>
    <source>
        <strain evidence="3 4">ATCC BAA-841</strain>
    </source>
</reference>
<dbReference type="PANTHER" id="PTHR46268">
    <property type="entry name" value="STRESS RESPONSE PROTEIN NHAX"/>
    <property type="match status" value="1"/>
</dbReference>
<dbReference type="Pfam" id="PF00582">
    <property type="entry name" value="Usp"/>
    <property type="match status" value="1"/>
</dbReference>
<comment type="caution">
    <text evidence="3">The sequence shown here is derived from an EMBL/GenBank/DDBJ whole genome shotgun (WGS) entry which is preliminary data.</text>
</comment>
<feature type="domain" description="UspA" evidence="2">
    <location>
        <begin position="2"/>
        <end position="141"/>
    </location>
</feature>
<dbReference type="InterPro" id="IPR006016">
    <property type="entry name" value="UspA"/>
</dbReference>
<dbReference type="SUPFAM" id="SSF52402">
    <property type="entry name" value="Adenine nucleotide alpha hydrolases-like"/>
    <property type="match status" value="1"/>
</dbReference>